<organism evidence="14">
    <name type="scientific">Cuerna arida</name>
    <dbReference type="NCBI Taxonomy" id="1464854"/>
    <lineage>
        <taxon>Eukaryota</taxon>
        <taxon>Metazoa</taxon>
        <taxon>Ecdysozoa</taxon>
        <taxon>Arthropoda</taxon>
        <taxon>Hexapoda</taxon>
        <taxon>Insecta</taxon>
        <taxon>Pterygota</taxon>
        <taxon>Neoptera</taxon>
        <taxon>Paraneoptera</taxon>
        <taxon>Hemiptera</taxon>
        <taxon>Auchenorrhyncha</taxon>
        <taxon>Membracoidea</taxon>
        <taxon>Cicadellidae</taxon>
        <taxon>Cicadellinae</taxon>
        <taxon>Proconiini</taxon>
        <taxon>Cuerna</taxon>
    </lineage>
</organism>
<comment type="cofactor">
    <cofactor evidence="1">
        <name>heme</name>
        <dbReference type="ChEBI" id="CHEBI:30413"/>
    </cofactor>
</comment>
<keyword evidence="9" id="KW-0560">Oxidoreductase</keyword>
<evidence type="ECO:0000256" key="5">
    <source>
        <dbReference type="ARBA" id="ARBA00022617"/>
    </source>
</evidence>
<dbReference type="PANTHER" id="PTHR24292">
    <property type="entry name" value="CYTOCHROME P450"/>
    <property type="match status" value="1"/>
</dbReference>
<protein>
    <recommendedName>
        <fullName evidence="15">Cytochrome P450</fullName>
    </recommendedName>
</protein>
<evidence type="ECO:0000313" key="14">
    <source>
        <dbReference type="EMBL" id="JAS41756.1"/>
    </source>
</evidence>
<comment type="similarity">
    <text evidence="4">Belongs to the cytochrome P450 family.</text>
</comment>
<evidence type="ECO:0000256" key="6">
    <source>
        <dbReference type="ARBA" id="ARBA00022723"/>
    </source>
</evidence>
<dbReference type="Gene3D" id="1.10.630.10">
    <property type="entry name" value="Cytochrome P450"/>
    <property type="match status" value="1"/>
</dbReference>
<dbReference type="GO" id="GO:0005506">
    <property type="term" value="F:iron ion binding"/>
    <property type="evidence" value="ECO:0007669"/>
    <property type="project" value="InterPro"/>
</dbReference>
<feature type="non-terminal residue" evidence="14">
    <location>
        <position position="230"/>
    </location>
</feature>
<keyword evidence="7" id="KW-0256">Endoplasmic reticulum</keyword>
<dbReference type="InterPro" id="IPR001128">
    <property type="entry name" value="Cyt_P450"/>
</dbReference>
<evidence type="ECO:0008006" key="15">
    <source>
        <dbReference type="Google" id="ProtNLM"/>
    </source>
</evidence>
<evidence type="ECO:0000256" key="10">
    <source>
        <dbReference type="ARBA" id="ARBA00023004"/>
    </source>
</evidence>
<keyword evidence="6" id="KW-0479">Metal-binding</keyword>
<dbReference type="InterPro" id="IPR002402">
    <property type="entry name" value="Cyt_P450_E_grp-II"/>
</dbReference>
<dbReference type="PANTHER" id="PTHR24292:SF100">
    <property type="entry name" value="CYTOCHROME P450 6A16, ISOFORM B-RELATED"/>
    <property type="match status" value="1"/>
</dbReference>
<comment type="subcellular location">
    <subcellularLocation>
        <location evidence="3">Endoplasmic reticulum membrane</location>
        <topology evidence="3">Peripheral membrane protein</topology>
    </subcellularLocation>
    <subcellularLocation>
        <location evidence="2">Microsome membrane</location>
        <topology evidence="2">Peripheral membrane protein</topology>
    </subcellularLocation>
</comment>
<reference evidence="14" key="1">
    <citation type="submission" date="2015-11" db="EMBL/GenBank/DDBJ databases">
        <title>De novo transcriptome assembly of four potential Pierce s Disease insect vectors from Arizona vineyards.</title>
        <authorList>
            <person name="Tassone E.E."/>
        </authorList>
    </citation>
    <scope>NUCLEOTIDE SEQUENCE</scope>
</reference>
<dbReference type="GO" id="GO:0005789">
    <property type="term" value="C:endoplasmic reticulum membrane"/>
    <property type="evidence" value="ECO:0007669"/>
    <property type="project" value="UniProtKB-SubCell"/>
</dbReference>
<dbReference type="SUPFAM" id="SSF48264">
    <property type="entry name" value="Cytochrome P450"/>
    <property type="match status" value="1"/>
</dbReference>
<proteinExistence type="inferred from homology"/>
<dbReference type="GO" id="GO:0020037">
    <property type="term" value="F:heme binding"/>
    <property type="evidence" value="ECO:0007669"/>
    <property type="project" value="InterPro"/>
</dbReference>
<sequence length="230" mass="26381">IQNKMDIATVCTLTLALIALVLLAIIIKIYSSFNYFQKRNIPYEKAKSVFGSGSGSKSMTLLLWDMYKKSGHHKLYGFFVMWKPSILVKDLDLLKCILVKDFSVFTDHGMYFDEKADPLSAHLFALEGERWRKLRAKMSPAFTSGRMKLMFHTITRFGNKLVSYVAEKPENESVECYHLVAKYTLSNIASTAFGIESDVFAEDSQFMKMALRFNLPTLEQFLRSFLAFNL</sequence>
<keyword evidence="10" id="KW-0408">Iron</keyword>
<evidence type="ECO:0000256" key="8">
    <source>
        <dbReference type="ARBA" id="ARBA00022848"/>
    </source>
</evidence>
<dbReference type="GO" id="GO:0016705">
    <property type="term" value="F:oxidoreductase activity, acting on paired donors, with incorporation or reduction of molecular oxygen"/>
    <property type="evidence" value="ECO:0007669"/>
    <property type="project" value="InterPro"/>
</dbReference>
<dbReference type="AlphaFoldDB" id="A0A1B6EUW0"/>
<keyword evidence="5" id="KW-0349">Heme</keyword>
<dbReference type="Pfam" id="PF00067">
    <property type="entry name" value="p450"/>
    <property type="match status" value="1"/>
</dbReference>
<evidence type="ECO:0000256" key="1">
    <source>
        <dbReference type="ARBA" id="ARBA00001971"/>
    </source>
</evidence>
<dbReference type="InterPro" id="IPR036396">
    <property type="entry name" value="Cyt_P450_sf"/>
</dbReference>
<dbReference type="EMBL" id="GECZ01028013">
    <property type="protein sequence ID" value="JAS41756.1"/>
    <property type="molecule type" value="Transcribed_RNA"/>
</dbReference>
<feature type="transmembrane region" description="Helical" evidence="13">
    <location>
        <begin position="7"/>
        <end position="30"/>
    </location>
</feature>
<keyword evidence="8" id="KW-0492">Microsome</keyword>
<dbReference type="PRINTS" id="PR00464">
    <property type="entry name" value="EP450II"/>
</dbReference>
<evidence type="ECO:0000256" key="7">
    <source>
        <dbReference type="ARBA" id="ARBA00022824"/>
    </source>
</evidence>
<dbReference type="InterPro" id="IPR050476">
    <property type="entry name" value="Insect_CytP450_Detox"/>
</dbReference>
<evidence type="ECO:0000256" key="12">
    <source>
        <dbReference type="ARBA" id="ARBA00023136"/>
    </source>
</evidence>
<keyword evidence="13" id="KW-1133">Transmembrane helix</keyword>
<evidence type="ECO:0000256" key="4">
    <source>
        <dbReference type="ARBA" id="ARBA00010617"/>
    </source>
</evidence>
<keyword evidence="12 13" id="KW-0472">Membrane</keyword>
<evidence type="ECO:0000256" key="11">
    <source>
        <dbReference type="ARBA" id="ARBA00023033"/>
    </source>
</evidence>
<dbReference type="GO" id="GO:0004497">
    <property type="term" value="F:monooxygenase activity"/>
    <property type="evidence" value="ECO:0007669"/>
    <property type="project" value="UniProtKB-KW"/>
</dbReference>
<accession>A0A1B6EUW0</accession>
<evidence type="ECO:0000256" key="2">
    <source>
        <dbReference type="ARBA" id="ARBA00004174"/>
    </source>
</evidence>
<keyword evidence="11" id="KW-0503">Monooxygenase</keyword>
<name>A0A1B6EUW0_9HEMI</name>
<evidence type="ECO:0000256" key="13">
    <source>
        <dbReference type="SAM" id="Phobius"/>
    </source>
</evidence>
<keyword evidence="13" id="KW-0812">Transmembrane</keyword>
<gene>
    <name evidence="14" type="ORF">g.20814</name>
</gene>
<evidence type="ECO:0000256" key="9">
    <source>
        <dbReference type="ARBA" id="ARBA00023002"/>
    </source>
</evidence>
<feature type="non-terminal residue" evidence="14">
    <location>
        <position position="1"/>
    </location>
</feature>
<evidence type="ECO:0000256" key="3">
    <source>
        <dbReference type="ARBA" id="ARBA00004406"/>
    </source>
</evidence>